<protein>
    <recommendedName>
        <fullName evidence="3">C2 domain-containing protein</fullName>
    </recommendedName>
</protein>
<dbReference type="OrthoDB" id="67700at2759"/>
<dbReference type="Pfam" id="PF00168">
    <property type="entry name" value="C2"/>
    <property type="match status" value="1"/>
</dbReference>
<evidence type="ECO:0000313" key="5">
    <source>
        <dbReference type="Proteomes" id="UP000078561"/>
    </source>
</evidence>
<dbReference type="InterPro" id="IPR000008">
    <property type="entry name" value="C2_dom"/>
</dbReference>
<dbReference type="OMA" id="PLEHWFV"/>
<name>A0A163K163_ABSGL</name>
<dbReference type="PANTHER" id="PTHR45911:SF4">
    <property type="entry name" value="MULTIPLE C2 AND TRANSMEMBRANE DOMAIN-CONTAINING PROTEIN"/>
    <property type="match status" value="1"/>
</dbReference>
<evidence type="ECO:0000256" key="1">
    <source>
        <dbReference type="ARBA" id="ARBA00022723"/>
    </source>
</evidence>
<keyword evidence="2" id="KW-0106">Calcium</keyword>
<evidence type="ECO:0000256" key="2">
    <source>
        <dbReference type="ARBA" id="ARBA00022837"/>
    </source>
</evidence>
<dbReference type="PANTHER" id="PTHR45911">
    <property type="entry name" value="C2 DOMAIN-CONTAINING PROTEIN"/>
    <property type="match status" value="1"/>
</dbReference>
<dbReference type="Gene3D" id="2.60.40.150">
    <property type="entry name" value="C2 domain"/>
    <property type="match status" value="1"/>
</dbReference>
<keyword evidence="1" id="KW-0479">Metal-binding</keyword>
<feature type="domain" description="C2" evidence="3">
    <location>
        <begin position="1"/>
        <end position="108"/>
    </location>
</feature>
<organism evidence="4">
    <name type="scientific">Absidia glauca</name>
    <name type="common">Pin mould</name>
    <dbReference type="NCBI Taxonomy" id="4829"/>
    <lineage>
        <taxon>Eukaryota</taxon>
        <taxon>Fungi</taxon>
        <taxon>Fungi incertae sedis</taxon>
        <taxon>Mucoromycota</taxon>
        <taxon>Mucoromycotina</taxon>
        <taxon>Mucoromycetes</taxon>
        <taxon>Mucorales</taxon>
        <taxon>Cunninghamellaceae</taxon>
        <taxon>Absidia</taxon>
    </lineage>
</organism>
<evidence type="ECO:0000313" key="4">
    <source>
        <dbReference type="EMBL" id="SAM05866.1"/>
    </source>
</evidence>
<dbReference type="SMART" id="SM00239">
    <property type="entry name" value="C2"/>
    <property type="match status" value="1"/>
</dbReference>
<keyword evidence="5" id="KW-1185">Reference proteome</keyword>
<dbReference type="GO" id="GO:0005509">
    <property type="term" value="F:calcium ion binding"/>
    <property type="evidence" value="ECO:0007669"/>
    <property type="project" value="TreeGrafter"/>
</dbReference>
<dbReference type="AlphaFoldDB" id="A0A163K163"/>
<dbReference type="GO" id="GO:0016020">
    <property type="term" value="C:membrane"/>
    <property type="evidence" value="ECO:0007669"/>
    <property type="project" value="TreeGrafter"/>
</dbReference>
<dbReference type="PRINTS" id="PR00360">
    <property type="entry name" value="C2DOMAIN"/>
</dbReference>
<dbReference type="EMBL" id="LT554473">
    <property type="protein sequence ID" value="SAM05866.1"/>
    <property type="molecule type" value="Genomic_DNA"/>
</dbReference>
<gene>
    <name evidence="4" type="primary">ABSGL_11741.1 scaffold 12318</name>
</gene>
<dbReference type="PROSITE" id="PS50004">
    <property type="entry name" value="C2"/>
    <property type="match status" value="1"/>
</dbReference>
<dbReference type="STRING" id="4829.A0A163K163"/>
<dbReference type="SUPFAM" id="SSF49562">
    <property type="entry name" value="C2 domain (Calcium/lipid-binding domain, CaLB)"/>
    <property type="match status" value="1"/>
</dbReference>
<dbReference type="Proteomes" id="UP000078561">
    <property type="component" value="Unassembled WGS sequence"/>
</dbReference>
<dbReference type="CDD" id="cd00030">
    <property type="entry name" value="C2"/>
    <property type="match status" value="1"/>
</dbReference>
<dbReference type="InterPro" id="IPR035892">
    <property type="entry name" value="C2_domain_sf"/>
</dbReference>
<accession>A0A163K163</accession>
<reference evidence="4" key="1">
    <citation type="submission" date="2016-04" db="EMBL/GenBank/DDBJ databases">
        <authorList>
            <person name="Evans L.H."/>
            <person name="Alamgir A."/>
            <person name="Owens N."/>
            <person name="Weber N.D."/>
            <person name="Virtaneva K."/>
            <person name="Barbian K."/>
            <person name="Babar A."/>
            <person name="Rosenke K."/>
        </authorList>
    </citation>
    <scope>NUCLEOTIDE SEQUENCE [LARGE SCALE GENOMIC DNA]</scope>
    <source>
        <strain evidence="4">CBS 101.48</strain>
    </source>
</reference>
<sequence length="162" mass="18344">MTSDTLQIRMGVVAARGLAAADKTGFSDPYAVIRINGKKYTTKVVKQTLDPEWNFEFDINLHPGRLPSLIAITVWDKDTFGRDFLGEVSVPFKNVFDRNAGGSADGVARHYNDPENQMAWYTLNKRTEKSNVSGEVCLRFGFIEKAMRPCEEYMKAWDELIL</sequence>
<dbReference type="InParanoid" id="A0A163K163"/>
<evidence type="ECO:0000259" key="3">
    <source>
        <dbReference type="PROSITE" id="PS50004"/>
    </source>
</evidence>
<proteinExistence type="predicted"/>